<dbReference type="InterPro" id="IPR055361">
    <property type="entry name" value="tRNA_methyltr_TrmB_bact"/>
</dbReference>
<keyword evidence="6" id="KW-0819">tRNA processing</keyword>
<dbReference type="Pfam" id="PF02390">
    <property type="entry name" value="Methyltransf_4"/>
    <property type="match status" value="1"/>
</dbReference>
<sequence>MFGVGFDKKRLDLASLYKRKGPIILEIGFGNGETLVEEAIENPKNNYFGIEVHKPGIGYCLLKIKKSGVSNIKLSSHDAIEVIKYQIKNNSLYRVNLLFPDPWPKKKHHKRRIFQNDFIKMIAKKLVSNGKFHIATDSKSYAEHINMVISKKKFFKLIEKRQHNGNNPLNRSKTKFEIRAIAKGHRVWDWILEKHELQNVNGNKNCN</sequence>
<dbReference type="HAMAP" id="MF_01057">
    <property type="entry name" value="tRNA_methyltr_TrmB"/>
    <property type="match status" value="1"/>
</dbReference>
<keyword evidence="4" id="KW-0808">Transferase</keyword>
<evidence type="ECO:0000256" key="1">
    <source>
        <dbReference type="ARBA" id="ARBA00000142"/>
    </source>
</evidence>
<evidence type="ECO:0000313" key="7">
    <source>
        <dbReference type="EMBL" id="SUZ78142.1"/>
    </source>
</evidence>
<dbReference type="GO" id="GO:0008176">
    <property type="term" value="F:tRNA (guanine(46)-N7)-methyltransferase activity"/>
    <property type="evidence" value="ECO:0007669"/>
    <property type="project" value="UniProtKB-EC"/>
</dbReference>
<organism evidence="7">
    <name type="scientific">marine metagenome</name>
    <dbReference type="NCBI Taxonomy" id="408172"/>
    <lineage>
        <taxon>unclassified sequences</taxon>
        <taxon>metagenomes</taxon>
        <taxon>ecological metagenomes</taxon>
    </lineage>
</organism>
<keyword evidence="5" id="KW-0949">S-adenosyl-L-methionine</keyword>
<dbReference type="GO" id="GO:0043527">
    <property type="term" value="C:tRNA methyltransferase complex"/>
    <property type="evidence" value="ECO:0007669"/>
    <property type="project" value="TreeGrafter"/>
</dbReference>
<evidence type="ECO:0000256" key="2">
    <source>
        <dbReference type="ARBA" id="ARBA00011977"/>
    </source>
</evidence>
<dbReference type="EMBL" id="UINC01001342">
    <property type="protein sequence ID" value="SUZ78142.1"/>
    <property type="molecule type" value="Genomic_DNA"/>
</dbReference>
<reference evidence="7" key="1">
    <citation type="submission" date="2018-05" db="EMBL/GenBank/DDBJ databases">
        <authorList>
            <person name="Lanie J.A."/>
            <person name="Ng W.-L."/>
            <person name="Kazmierczak K.M."/>
            <person name="Andrzejewski T.M."/>
            <person name="Davidsen T.M."/>
            <person name="Wayne K.J."/>
            <person name="Tettelin H."/>
            <person name="Glass J.I."/>
            <person name="Rusch D."/>
            <person name="Podicherti R."/>
            <person name="Tsui H.-C.T."/>
            <person name="Winkler M.E."/>
        </authorList>
    </citation>
    <scope>NUCLEOTIDE SEQUENCE</scope>
</reference>
<proteinExistence type="inferred from homology"/>
<name>A0A381QFP6_9ZZZZ</name>
<dbReference type="PROSITE" id="PS51625">
    <property type="entry name" value="SAM_MT_TRMB"/>
    <property type="match status" value="1"/>
</dbReference>
<evidence type="ECO:0000256" key="6">
    <source>
        <dbReference type="ARBA" id="ARBA00022694"/>
    </source>
</evidence>
<dbReference type="PANTHER" id="PTHR23417">
    <property type="entry name" value="3-DEOXY-D-MANNO-OCTULOSONIC-ACID TRANSFERASE/TRNA GUANINE-N 7 - -METHYLTRANSFERASE"/>
    <property type="match status" value="1"/>
</dbReference>
<dbReference type="EC" id="2.1.1.33" evidence="2"/>
<dbReference type="InterPro" id="IPR029063">
    <property type="entry name" value="SAM-dependent_MTases_sf"/>
</dbReference>
<dbReference type="SUPFAM" id="SSF53335">
    <property type="entry name" value="S-adenosyl-L-methionine-dependent methyltransferases"/>
    <property type="match status" value="1"/>
</dbReference>
<evidence type="ECO:0000256" key="4">
    <source>
        <dbReference type="ARBA" id="ARBA00022679"/>
    </source>
</evidence>
<keyword evidence="3" id="KW-0489">Methyltransferase</keyword>
<dbReference type="NCBIfam" id="TIGR00091">
    <property type="entry name" value="tRNA (guanosine(46)-N7)-methyltransferase TrmB"/>
    <property type="match status" value="1"/>
</dbReference>
<comment type="catalytic activity">
    <reaction evidence="1">
        <text>guanosine(46) in tRNA + S-adenosyl-L-methionine = N(7)-methylguanosine(46) in tRNA + S-adenosyl-L-homocysteine</text>
        <dbReference type="Rhea" id="RHEA:42708"/>
        <dbReference type="Rhea" id="RHEA-COMP:10188"/>
        <dbReference type="Rhea" id="RHEA-COMP:10189"/>
        <dbReference type="ChEBI" id="CHEBI:57856"/>
        <dbReference type="ChEBI" id="CHEBI:59789"/>
        <dbReference type="ChEBI" id="CHEBI:74269"/>
        <dbReference type="ChEBI" id="CHEBI:74480"/>
        <dbReference type="EC" id="2.1.1.33"/>
    </reaction>
</comment>
<accession>A0A381QFP6</accession>
<dbReference type="PANTHER" id="PTHR23417:SF14">
    <property type="entry name" value="PENTACOTRIPEPTIDE-REPEAT REGION OF PRORP DOMAIN-CONTAINING PROTEIN"/>
    <property type="match status" value="1"/>
</dbReference>
<gene>
    <name evidence="7" type="ORF">METZ01_LOCUS30996</name>
</gene>
<dbReference type="AlphaFoldDB" id="A0A381QFP6"/>
<protein>
    <recommendedName>
        <fullName evidence="2">tRNA (guanine(46)-N(7))-methyltransferase</fullName>
        <ecNumber evidence="2">2.1.1.33</ecNumber>
    </recommendedName>
</protein>
<evidence type="ECO:0000256" key="3">
    <source>
        <dbReference type="ARBA" id="ARBA00022603"/>
    </source>
</evidence>
<dbReference type="Gene3D" id="3.40.50.150">
    <property type="entry name" value="Vaccinia Virus protein VP39"/>
    <property type="match status" value="1"/>
</dbReference>
<evidence type="ECO:0000256" key="5">
    <source>
        <dbReference type="ARBA" id="ARBA00022691"/>
    </source>
</evidence>
<dbReference type="InterPro" id="IPR003358">
    <property type="entry name" value="tRNA_(Gua-N-7)_MeTrfase_Trmb"/>
</dbReference>